<name>A0ABV0XLM6_9TELE</name>
<evidence type="ECO:0000313" key="2">
    <source>
        <dbReference type="Proteomes" id="UP001469553"/>
    </source>
</evidence>
<proteinExistence type="predicted"/>
<gene>
    <name evidence="1" type="ORF">AMECASPLE_039742</name>
</gene>
<dbReference type="EMBL" id="JAHRIP010008941">
    <property type="protein sequence ID" value="MEQ2282357.1"/>
    <property type="molecule type" value="Genomic_DNA"/>
</dbReference>
<dbReference type="Proteomes" id="UP001469553">
    <property type="component" value="Unassembled WGS sequence"/>
</dbReference>
<organism evidence="1 2">
    <name type="scientific">Ameca splendens</name>
    <dbReference type="NCBI Taxonomy" id="208324"/>
    <lineage>
        <taxon>Eukaryota</taxon>
        <taxon>Metazoa</taxon>
        <taxon>Chordata</taxon>
        <taxon>Craniata</taxon>
        <taxon>Vertebrata</taxon>
        <taxon>Euteleostomi</taxon>
        <taxon>Actinopterygii</taxon>
        <taxon>Neopterygii</taxon>
        <taxon>Teleostei</taxon>
        <taxon>Neoteleostei</taxon>
        <taxon>Acanthomorphata</taxon>
        <taxon>Ovalentaria</taxon>
        <taxon>Atherinomorphae</taxon>
        <taxon>Cyprinodontiformes</taxon>
        <taxon>Goodeidae</taxon>
        <taxon>Ameca</taxon>
    </lineage>
</organism>
<keyword evidence="2" id="KW-1185">Reference proteome</keyword>
<protein>
    <submittedName>
        <fullName evidence="1">Uncharacterized protein</fullName>
    </submittedName>
</protein>
<accession>A0ABV0XLM6</accession>
<reference evidence="1 2" key="1">
    <citation type="submission" date="2021-06" db="EMBL/GenBank/DDBJ databases">
        <authorList>
            <person name="Palmer J.M."/>
        </authorList>
    </citation>
    <scope>NUCLEOTIDE SEQUENCE [LARGE SCALE GENOMIC DNA]</scope>
    <source>
        <strain evidence="1 2">AS_MEX2019</strain>
        <tissue evidence="1">Muscle</tissue>
    </source>
</reference>
<sequence>MECIYEDDPTVAAGQSVGGKSLDEEDMQVDDGIQDEPDTFLKTDPQQLLDQWMEAEDLAVSVPAQLSVFAYPELIGKLREG</sequence>
<evidence type="ECO:0000313" key="1">
    <source>
        <dbReference type="EMBL" id="MEQ2282357.1"/>
    </source>
</evidence>
<comment type="caution">
    <text evidence="1">The sequence shown here is derived from an EMBL/GenBank/DDBJ whole genome shotgun (WGS) entry which is preliminary data.</text>
</comment>